<dbReference type="PROSITE" id="PS50111">
    <property type="entry name" value="CHEMOTAXIS_TRANSDUC_2"/>
    <property type="match status" value="1"/>
</dbReference>
<feature type="domain" description="HAMP" evidence="7">
    <location>
        <begin position="271"/>
        <end position="323"/>
    </location>
</feature>
<sequence>MTIRKLIQLSALALILLLTIGGIVAVRDINMIRLGGPLETEQRKFLQLGGDAMPPPLFIVRPYLEMTLAIDEPDRMNFHIDNIGTLKTEYEERKRYWLAQELPSKMRQELNAALAESDKVFAIAEQQLIPTLRRGDIAAARHVHDKLMAPHYRQHRATMDNVVTELNAATSEIEQQGKDTLSSVILVLSILGVMILAGVGAFAWMMLTRVSAPLARTAETMRAMVNGDLSVAIEGDTRSDEMGDVARALVNFRQAEVDKRALEELGRQQQAERTRIIDALSIALRHLANGDVSYRIEDQFEGQYEELRQDFNSALTAMGSALRAVSEASQAIRLGTGEIAQASNDLSIRTEQQAAALEQTSASMTTATGSVRETADAAKEANSAVQDAHDAAEQGGRIVHDAIAAMDEIENSSKQISQIIALIDNVAFQTNLLALNAAVEAARAGDAGDGFAVVAAEVRGLAQRTADAANDVKKLITSSAQQVENGVRLVGQAGETLDHIVERVSEITKLVRNIAGSVEEESLVLVQVNTAVGEMDQMTQQNAAMVEQSTASARNLAGEAESLAKLVGNFQIDMPNNDVPLTSRAFRSAGGIAHAA</sequence>
<dbReference type="CDD" id="cd06225">
    <property type="entry name" value="HAMP"/>
    <property type="match status" value="1"/>
</dbReference>
<dbReference type="Gene3D" id="1.10.287.950">
    <property type="entry name" value="Methyl-accepting chemotaxis protein"/>
    <property type="match status" value="1"/>
</dbReference>
<dbReference type="SUPFAM" id="SSF158472">
    <property type="entry name" value="HAMP domain-like"/>
    <property type="match status" value="1"/>
</dbReference>
<dbReference type="PANTHER" id="PTHR43531:SF11">
    <property type="entry name" value="METHYL-ACCEPTING CHEMOTAXIS PROTEIN 3"/>
    <property type="match status" value="1"/>
</dbReference>
<evidence type="ECO:0000313" key="9">
    <source>
        <dbReference type="Proteomes" id="UP000290958"/>
    </source>
</evidence>
<dbReference type="SMART" id="SM00304">
    <property type="entry name" value="HAMP"/>
    <property type="match status" value="2"/>
</dbReference>
<comment type="caution">
    <text evidence="8">The sequence shown here is derived from an EMBL/GenBank/DDBJ whole genome shotgun (WGS) entry which is preliminary data.</text>
</comment>
<reference evidence="9" key="1">
    <citation type="submission" date="2019-01" db="EMBL/GenBank/DDBJ databases">
        <title>Cytophagaceae bacterium strain CAR-16.</title>
        <authorList>
            <person name="Chen W.-M."/>
        </authorList>
    </citation>
    <scope>NUCLEOTIDE SEQUENCE [LARGE SCALE GENOMIC DNA]</scope>
    <source>
        <strain evidence="9">CHR27</strain>
    </source>
</reference>
<dbReference type="PROSITE" id="PS50885">
    <property type="entry name" value="HAMP"/>
    <property type="match status" value="2"/>
</dbReference>
<keyword evidence="9" id="KW-1185">Reference proteome</keyword>
<organism evidence="8 9">
    <name type="scientific">Sphingobium fluviale</name>
    <dbReference type="NCBI Taxonomy" id="2506423"/>
    <lineage>
        <taxon>Bacteria</taxon>
        <taxon>Pseudomonadati</taxon>
        <taxon>Pseudomonadota</taxon>
        <taxon>Alphaproteobacteria</taxon>
        <taxon>Sphingomonadales</taxon>
        <taxon>Sphingomonadaceae</taxon>
        <taxon>Sphingobium</taxon>
    </lineage>
</organism>
<keyword evidence="5" id="KW-0812">Transmembrane</keyword>
<dbReference type="PANTHER" id="PTHR43531">
    <property type="entry name" value="PROTEIN ICFG"/>
    <property type="match status" value="1"/>
</dbReference>
<dbReference type="AlphaFoldDB" id="A0A4Q1KIE5"/>
<dbReference type="InterPro" id="IPR003660">
    <property type="entry name" value="HAMP_dom"/>
</dbReference>
<evidence type="ECO:0000256" key="3">
    <source>
        <dbReference type="ARBA" id="ARBA00029447"/>
    </source>
</evidence>
<dbReference type="Pfam" id="PF00015">
    <property type="entry name" value="MCPsignal"/>
    <property type="match status" value="1"/>
</dbReference>
<dbReference type="InterPro" id="IPR004089">
    <property type="entry name" value="MCPsignal_dom"/>
</dbReference>
<protein>
    <submittedName>
        <fullName evidence="8">Methyl-accepting chemotaxis protein</fullName>
    </submittedName>
</protein>
<evidence type="ECO:0000313" key="8">
    <source>
        <dbReference type="EMBL" id="RXR29571.1"/>
    </source>
</evidence>
<evidence type="ECO:0000256" key="5">
    <source>
        <dbReference type="SAM" id="Phobius"/>
    </source>
</evidence>
<dbReference type="Gene3D" id="6.10.340.10">
    <property type="match status" value="1"/>
</dbReference>
<keyword evidence="5" id="KW-0472">Membrane</keyword>
<dbReference type="Proteomes" id="UP000290958">
    <property type="component" value="Unassembled WGS sequence"/>
</dbReference>
<dbReference type="Pfam" id="PF00672">
    <property type="entry name" value="HAMP"/>
    <property type="match status" value="1"/>
</dbReference>
<dbReference type="OrthoDB" id="5292010at2"/>
<comment type="similarity">
    <text evidence="3">Belongs to the methyl-accepting chemotaxis (MCP) protein family.</text>
</comment>
<evidence type="ECO:0000259" key="6">
    <source>
        <dbReference type="PROSITE" id="PS50111"/>
    </source>
</evidence>
<dbReference type="GO" id="GO:0016020">
    <property type="term" value="C:membrane"/>
    <property type="evidence" value="ECO:0007669"/>
    <property type="project" value="UniProtKB-SubCell"/>
</dbReference>
<evidence type="ECO:0000256" key="4">
    <source>
        <dbReference type="PROSITE-ProRule" id="PRU00284"/>
    </source>
</evidence>
<dbReference type="EMBL" id="SBKP01000004">
    <property type="protein sequence ID" value="RXR29571.1"/>
    <property type="molecule type" value="Genomic_DNA"/>
</dbReference>
<name>A0A4Q1KIE5_9SPHN</name>
<keyword evidence="5" id="KW-1133">Transmembrane helix</keyword>
<dbReference type="CDD" id="cd11386">
    <property type="entry name" value="MCP_signal"/>
    <property type="match status" value="1"/>
</dbReference>
<dbReference type="SUPFAM" id="SSF58104">
    <property type="entry name" value="Methyl-accepting chemotaxis protein (MCP) signaling domain"/>
    <property type="match status" value="1"/>
</dbReference>
<dbReference type="SMART" id="SM00283">
    <property type="entry name" value="MA"/>
    <property type="match status" value="1"/>
</dbReference>
<dbReference type="GO" id="GO:0006935">
    <property type="term" value="P:chemotaxis"/>
    <property type="evidence" value="ECO:0007669"/>
    <property type="project" value="UniProtKB-KW"/>
</dbReference>
<keyword evidence="2" id="KW-0145">Chemotaxis</keyword>
<feature type="domain" description="HAMP" evidence="7">
    <location>
        <begin position="208"/>
        <end position="261"/>
    </location>
</feature>
<keyword evidence="4" id="KW-0807">Transducer</keyword>
<feature type="transmembrane region" description="Helical" evidence="5">
    <location>
        <begin position="184"/>
        <end position="207"/>
    </location>
</feature>
<gene>
    <name evidence="8" type="ORF">EQG66_06415</name>
</gene>
<accession>A0A4Q1KIE5</accession>
<dbReference type="FunFam" id="1.10.287.950:FF:000001">
    <property type="entry name" value="Methyl-accepting chemotaxis sensory transducer"/>
    <property type="match status" value="1"/>
</dbReference>
<dbReference type="InterPro" id="IPR051310">
    <property type="entry name" value="MCP_chemotaxis"/>
</dbReference>
<evidence type="ECO:0000259" key="7">
    <source>
        <dbReference type="PROSITE" id="PS50885"/>
    </source>
</evidence>
<evidence type="ECO:0000256" key="2">
    <source>
        <dbReference type="ARBA" id="ARBA00022500"/>
    </source>
</evidence>
<comment type="subcellular location">
    <subcellularLocation>
        <location evidence="1">Membrane</location>
    </subcellularLocation>
</comment>
<evidence type="ECO:0000256" key="1">
    <source>
        <dbReference type="ARBA" id="ARBA00004370"/>
    </source>
</evidence>
<feature type="domain" description="Methyl-accepting transducer" evidence="6">
    <location>
        <begin position="328"/>
        <end position="557"/>
    </location>
</feature>
<dbReference type="RefSeq" id="WP_129403760.1">
    <property type="nucleotide sequence ID" value="NZ_SBKP01000004.1"/>
</dbReference>
<dbReference type="GO" id="GO:0007165">
    <property type="term" value="P:signal transduction"/>
    <property type="evidence" value="ECO:0007669"/>
    <property type="project" value="UniProtKB-KW"/>
</dbReference>
<proteinExistence type="inferred from homology"/>